<keyword evidence="3" id="KW-0238">DNA-binding</keyword>
<dbReference type="NCBIfam" id="TIGR00180">
    <property type="entry name" value="parB_part"/>
    <property type="match status" value="1"/>
</dbReference>
<dbReference type="AlphaFoldDB" id="A0A0G1HP29"/>
<organism evidence="6 7">
    <name type="scientific">Candidatus Collierbacteria bacterium GW2011_GWC2_44_18</name>
    <dbReference type="NCBI Taxonomy" id="1618392"/>
    <lineage>
        <taxon>Bacteria</taxon>
        <taxon>Candidatus Collieribacteriota</taxon>
    </lineage>
</organism>
<proteinExistence type="inferred from homology"/>
<dbReference type="PANTHER" id="PTHR33375:SF1">
    <property type="entry name" value="CHROMOSOME-PARTITIONING PROTEIN PARB-RELATED"/>
    <property type="match status" value="1"/>
</dbReference>
<dbReference type="GO" id="GO:0007059">
    <property type="term" value="P:chromosome segregation"/>
    <property type="evidence" value="ECO:0007669"/>
    <property type="project" value="UniProtKB-KW"/>
</dbReference>
<dbReference type="InterPro" id="IPR004437">
    <property type="entry name" value="ParB/RepB/Spo0J"/>
</dbReference>
<protein>
    <submittedName>
        <fullName evidence="6">Chromosome partitioning protein ParB</fullName>
    </submittedName>
</protein>
<keyword evidence="2" id="KW-0159">Chromosome partition</keyword>
<dbReference type="SUPFAM" id="SSF109709">
    <property type="entry name" value="KorB DNA-binding domain-like"/>
    <property type="match status" value="1"/>
</dbReference>
<reference evidence="6 7" key="1">
    <citation type="journal article" date="2015" name="Nature">
        <title>rRNA introns, odd ribosomes, and small enigmatic genomes across a large radiation of phyla.</title>
        <authorList>
            <person name="Brown C.T."/>
            <person name="Hug L.A."/>
            <person name="Thomas B.C."/>
            <person name="Sharon I."/>
            <person name="Castelle C.J."/>
            <person name="Singh A."/>
            <person name="Wilkins M.J."/>
            <person name="Williams K.H."/>
            <person name="Banfield J.F."/>
        </authorList>
    </citation>
    <scope>NUCLEOTIDE SEQUENCE [LARGE SCALE GENOMIC DNA]</scope>
</reference>
<dbReference type="EMBL" id="LCIE01000022">
    <property type="protein sequence ID" value="KKT48650.1"/>
    <property type="molecule type" value="Genomic_DNA"/>
</dbReference>
<feature type="compositionally biased region" description="Polar residues" evidence="4">
    <location>
        <begin position="298"/>
        <end position="325"/>
    </location>
</feature>
<name>A0A0G1HP29_9BACT</name>
<evidence type="ECO:0000313" key="6">
    <source>
        <dbReference type="EMBL" id="KKT48650.1"/>
    </source>
</evidence>
<dbReference type="Gene3D" id="1.10.10.2830">
    <property type="match status" value="1"/>
</dbReference>
<dbReference type="PATRIC" id="fig|1618392.3.peg.819"/>
<dbReference type="FunFam" id="3.90.1530.30:FF:000001">
    <property type="entry name" value="Chromosome partitioning protein ParB"/>
    <property type="match status" value="1"/>
</dbReference>
<dbReference type="InterPro" id="IPR003115">
    <property type="entry name" value="ParB_N"/>
</dbReference>
<dbReference type="STRING" id="1618392.UW41_C0022G0013"/>
<comment type="caution">
    <text evidence="6">The sequence shown here is derived from an EMBL/GenBank/DDBJ whole genome shotgun (WGS) entry which is preliminary data.</text>
</comment>
<dbReference type="Pfam" id="PF17762">
    <property type="entry name" value="HTH_ParB"/>
    <property type="match status" value="1"/>
</dbReference>
<evidence type="ECO:0000313" key="7">
    <source>
        <dbReference type="Proteomes" id="UP000034172"/>
    </source>
</evidence>
<sequence length="340" mass="37416">MDDQPVAILPIDYLQPNPLQPRGVITPESLSELIDSIKTHGIIQPLVVAHTPAGYQIIAGERRWRASRLAGLKDVPVRIIETSPQGMLEMAIVENVQRTDLNPIDRANSFDRLIREFNLGNSDICQRIGKSPAFVSNTLRLLELPDALKDGLISGVISEGHARALAAIPDTQLMIDAYKIILREGGSVRRAEELSRRFKKSMHKSKPQDGFNTKTVNESIDSMASEIEKSIGENAHVKMRRSRVETAIHIVLKGNPEETEKQIQKIHDSLVSESSTLPPVIAPQPLAPDLDPGDAAISDSNSDTSGEAESTYTNPFEPFSDSSPMSVGDTKIDQNNTREY</sequence>
<dbReference type="SUPFAM" id="SSF110849">
    <property type="entry name" value="ParB/Sulfiredoxin"/>
    <property type="match status" value="1"/>
</dbReference>
<evidence type="ECO:0000256" key="2">
    <source>
        <dbReference type="ARBA" id="ARBA00022829"/>
    </source>
</evidence>
<dbReference type="SMART" id="SM00470">
    <property type="entry name" value="ParB"/>
    <property type="match status" value="1"/>
</dbReference>
<dbReference type="Proteomes" id="UP000034172">
    <property type="component" value="Unassembled WGS sequence"/>
</dbReference>
<feature type="domain" description="ParB-like N-terminal" evidence="5">
    <location>
        <begin position="7"/>
        <end position="96"/>
    </location>
</feature>
<dbReference type="Gene3D" id="3.90.1530.30">
    <property type="match status" value="1"/>
</dbReference>
<evidence type="ECO:0000259" key="5">
    <source>
        <dbReference type="SMART" id="SM00470"/>
    </source>
</evidence>
<dbReference type="Pfam" id="PF02195">
    <property type="entry name" value="ParB_N"/>
    <property type="match status" value="1"/>
</dbReference>
<accession>A0A0G1HP29</accession>
<feature type="region of interest" description="Disordered" evidence="4">
    <location>
        <begin position="276"/>
        <end position="340"/>
    </location>
</feature>
<dbReference type="GO" id="GO:0005694">
    <property type="term" value="C:chromosome"/>
    <property type="evidence" value="ECO:0007669"/>
    <property type="project" value="TreeGrafter"/>
</dbReference>
<dbReference type="PANTHER" id="PTHR33375">
    <property type="entry name" value="CHROMOSOME-PARTITIONING PROTEIN PARB-RELATED"/>
    <property type="match status" value="1"/>
</dbReference>
<dbReference type="InterPro" id="IPR036086">
    <property type="entry name" value="ParB/Sulfiredoxin_sf"/>
</dbReference>
<dbReference type="GO" id="GO:0003677">
    <property type="term" value="F:DNA binding"/>
    <property type="evidence" value="ECO:0007669"/>
    <property type="project" value="UniProtKB-KW"/>
</dbReference>
<comment type="similarity">
    <text evidence="1">Belongs to the ParB family.</text>
</comment>
<evidence type="ECO:0000256" key="4">
    <source>
        <dbReference type="SAM" id="MobiDB-lite"/>
    </source>
</evidence>
<gene>
    <name evidence="6" type="ORF">UW41_C0022G0013</name>
</gene>
<evidence type="ECO:0000256" key="3">
    <source>
        <dbReference type="ARBA" id="ARBA00023125"/>
    </source>
</evidence>
<evidence type="ECO:0000256" key="1">
    <source>
        <dbReference type="ARBA" id="ARBA00006295"/>
    </source>
</evidence>
<dbReference type="InterPro" id="IPR050336">
    <property type="entry name" value="Chromosome_partition/occlusion"/>
</dbReference>
<feature type="compositionally biased region" description="Basic and acidic residues" evidence="4">
    <location>
        <begin position="330"/>
        <end position="340"/>
    </location>
</feature>
<dbReference type="FunFam" id="1.10.10.2830:FF:000001">
    <property type="entry name" value="Chromosome partitioning protein ParB"/>
    <property type="match status" value="1"/>
</dbReference>
<dbReference type="CDD" id="cd16393">
    <property type="entry name" value="SPO0J_N"/>
    <property type="match status" value="1"/>
</dbReference>
<dbReference type="InterPro" id="IPR041468">
    <property type="entry name" value="HTH_ParB/Spo0J"/>
</dbReference>